<dbReference type="GO" id="GO:0005886">
    <property type="term" value="C:plasma membrane"/>
    <property type="evidence" value="ECO:0007669"/>
    <property type="project" value="TreeGrafter"/>
</dbReference>
<evidence type="ECO:0000256" key="4">
    <source>
        <dbReference type="SAM" id="Phobius"/>
    </source>
</evidence>
<sequence length="322" mass="36466">MSYQQGNQGGYGSYNPYGEQQANPYGGQQQQAYGQNAYDQSNTMEQGNGSYEMNQVQQPADPTTLLNKCREINEGINDLRTKREGQLATAQNSLLDSSTGKEDQVSRQTLDYVEDEINNGFRYLRDQMKKVKQTPGSGDNRVQTQIDVTSRNLRREIEQYQRTQSDFQKRLREQIRRRYEIANPEASPEEIDQGVDNVLLGQEQSFQITGSRTRQANDARQAALERSAAIRKIEQDMIELGRLYQEVAELVHIQEPQVEQINQDSAAVHENVTNANTQITHAIDSARRARKWKWYALIIIIIIIAIVVGVAVGVTQGAPSRS</sequence>
<dbReference type="Proteomes" id="UP001194746">
    <property type="component" value="Unassembled WGS sequence"/>
</dbReference>
<feature type="compositionally biased region" description="Low complexity" evidence="3">
    <location>
        <begin position="13"/>
        <end position="33"/>
    </location>
</feature>
<evidence type="ECO:0000259" key="5">
    <source>
        <dbReference type="PROSITE" id="PS50192"/>
    </source>
</evidence>
<dbReference type="EMBL" id="VCAU01000001">
    <property type="protein sequence ID" value="KAF9895225.1"/>
    <property type="molecule type" value="Genomic_DNA"/>
</dbReference>
<dbReference type="GO" id="GO:0006887">
    <property type="term" value="P:exocytosis"/>
    <property type="evidence" value="ECO:0007669"/>
    <property type="project" value="TreeGrafter"/>
</dbReference>
<dbReference type="GO" id="GO:0005484">
    <property type="term" value="F:SNAP receptor activity"/>
    <property type="evidence" value="ECO:0007669"/>
    <property type="project" value="TreeGrafter"/>
</dbReference>
<dbReference type="SUPFAM" id="SSF47661">
    <property type="entry name" value="t-snare proteins"/>
    <property type="match status" value="1"/>
</dbReference>
<feature type="domain" description="T-SNARE coiled-coil homology" evidence="5">
    <location>
        <begin position="220"/>
        <end position="282"/>
    </location>
</feature>
<reference evidence="6" key="1">
    <citation type="journal article" date="2019" name="Beilstein J. Org. Chem.">
        <title>Nanangenines: drimane sesquiterpenoids as the dominant metabolite cohort of a novel Australian fungus, Aspergillus nanangensis.</title>
        <authorList>
            <person name="Lacey H.J."/>
            <person name="Gilchrist C.L.M."/>
            <person name="Crombie A."/>
            <person name="Kalaitzis J.A."/>
            <person name="Vuong D."/>
            <person name="Rutledge P.J."/>
            <person name="Turner P."/>
            <person name="Pitt J.I."/>
            <person name="Lacey E."/>
            <person name="Chooi Y.H."/>
            <person name="Piggott A.M."/>
        </authorList>
    </citation>
    <scope>NUCLEOTIDE SEQUENCE</scope>
    <source>
        <strain evidence="6">MST-FP2251</strain>
    </source>
</reference>
<dbReference type="InterPro" id="IPR045242">
    <property type="entry name" value="Syntaxin"/>
</dbReference>
<dbReference type="GO" id="GO:0006906">
    <property type="term" value="P:vesicle fusion"/>
    <property type="evidence" value="ECO:0007669"/>
    <property type="project" value="TreeGrafter"/>
</dbReference>
<dbReference type="InterPro" id="IPR006011">
    <property type="entry name" value="Syntaxin_N"/>
</dbReference>
<name>A0AAD4GZY4_ASPNN</name>
<keyword evidence="2" id="KW-0175">Coiled coil</keyword>
<dbReference type="GO" id="GO:0031201">
    <property type="term" value="C:SNARE complex"/>
    <property type="evidence" value="ECO:0007669"/>
    <property type="project" value="TreeGrafter"/>
</dbReference>
<dbReference type="Gene3D" id="1.20.58.70">
    <property type="match status" value="1"/>
</dbReference>
<reference evidence="6" key="2">
    <citation type="submission" date="2020-02" db="EMBL/GenBank/DDBJ databases">
        <authorList>
            <person name="Gilchrist C.L.M."/>
            <person name="Chooi Y.-H."/>
        </authorList>
    </citation>
    <scope>NUCLEOTIDE SEQUENCE</scope>
    <source>
        <strain evidence="6">MST-FP2251</strain>
    </source>
</reference>
<dbReference type="InterPro" id="IPR010989">
    <property type="entry name" value="SNARE"/>
</dbReference>
<keyword evidence="7" id="KW-1185">Reference proteome</keyword>
<dbReference type="PROSITE" id="PS50192">
    <property type="entry name" value="T_SNARE"/>
    <property type="match status" value="1"/>
</dbReference>
<dbReference type="Pfam" id="PF05739">
    <property type="entry name" value="SNARE"/>
    <property type="match status" value="1"/>
</dbReference>
<evidence type="ECO:0000313" key="7">
    <source>
        <dbReference type="Proteomes" id="UP001194746"/>
    </source>
</evidence>
<comment type="similarity">
    <text evidence="1">Belongs to the syntaxin family.</text>
</comment>
<dbReference type="InterPro" id="IPR000727">
    <property type="entry name" value="T_SNARE_dom"/>
</dbReference>
<dbReference type="GO" id="GO:0012505">
    <property type="term" value="C:endomembrane system"/>
    <property type="evidence" value="ECO:0007669"/>
    <property type="project" value="TreeGrafter"/>
</dbReference>
<dbReference type="PANTHER" id="PTHR19957:SF380">
    <property type="entry name" value="SYNTAXIN FAMILY PROTEIN"/>
    <property type="match status" value="1"/>
</dbReference>
<dbReference type="Pfam" id="PF00804">
    <property type="entry name" value="Syntaxin"/>
    <property type="match status" value="1"/>
</dbReference>
<feature type="region of interest" description="Disordered" evidence="3">
    <location>
        <begin position="1"/>
        <end position="33"/>
    </location>
</feature>
<keyword evidence="4" id="KW-0812">Transmembrane</keyword>
<feature type="transmembrane region" description="Helical" evidence="4">
    <location>
        <begin position="294"/>
        <end position="314"/>
    </location>
</feature>
<dbReference type="AlphaFoldDB" id="A0AAD4GZY4"/>
<evidence type="ECO:0000256" key="1">
    <source>
        <dbReference type="ARBA" id="ARBA00009063"/>
    </source>
</evidence>
<keyword evidence="4" id="KW-0472">Membrane</keyword>
<evidence type="ECO:0000256" key="2">
    <source>
        <dbReference type="SAM" id="Coils"/>
    </source>
</evidence>
<dbReference type="GO" id="GO:0006886">
    <property type="term" value="P:intracellular protein transport"/>
    <property type="evidence" value="ECO:0007669"/>
    <property type="project" value="TreeGrafter"/>
</dbReference>
<feature type="coiled-coil region" evidence="2">
    <location>
        <begin position="150"/>
        <end position="177"/>
    </location>
</feature>
<dbReference type="GO" id="GO:0048278">
    <property type="term" value="P:vesicle docking"/>
    <property type="evidence" value="ECO:0007669"/>
    <property type="project" value="TreeGrafter"/>
</dbReference>
<gene>
    <name evidence="6" type="primary">SSO2_1</name>
    <name evidence="6" type="ORF">FE257_000127</name>
</gene>
<dbReference type="GO" id="GO:0000149">
    <property type="term" value="F:SNARE binding"/>
    <property type="evidence" value="ECO:0007669"/>
    <property type="project" value="TreeGrafter"/>
</dbReference>
<organism evidence="6 7">
    <name type="scientific">Aspergillus nanangensis</name>
    <dbReference type="NCBI Taxonomy" id="2582783"/>
    <lineage>
        <taxon>Eukaryota</taxon>
        <taxon>Fungi</taxon>
        <taxon>Dikarya</taxon>
        <taxon>Ascomycota</taxon>
        <taxon>Pezizomycotina</taxon>
        <taxon>Eurotiomycetes</taxon>
        <taxon>Eurotiomycetidae</taxon>
        <taxon>Eurotiales</taxon>
        <taxon>Aspergillaceae</taxon>
        <taxon>Aspergillus</taxon>
        <taxon>Aspergillus subgen. Circumdati</taxon>
    </lineage>
</organism>
<dbReference type="PANTHER" id="PTHR19957">
    <property type="entry name" value="SYNTAXIN"/>
    <property type="match status" value="1"/>
</dbReference>
<keyword evidence="4" id="KW-1133">Transmembrane helix</keyword>
<evidence type="ECO:0000256" key="3">
    <source>
        <dbReference type="SAM" id="MobiDB-lite"/>
    </source>
</evidence>
<comment type="caution">
    <text evidence="6">The sequence shown here is derived from an EMBL/GenBank/DDBJ whole genome shotgun (WGS) entry which is preliminary data.</text>
</comment>
<accession>A0AAD4GZY4</accession>
<evidence type="ECO:0000313" key="6">
    <source>
        <dbReference type="EMBL" id="KAF9895225.1"/>
    </source>
</evidence>
<protein>
    <submittedName>
        <fullName evidence="6">Plasma membrane t-SNARE, secretory vesicle fusion</fullName>
    </submittedName>
</protein>
<proteinExistence type="inferred from homology"/>